<name>A0A9X2D4K2_9ACTN</name>
<dbReference type="AlphaFoldDB" id="A0A9X2D4K2"/>
<dbReference type="Proteomes" id="UP001139485">
    <property type="component" value="Unassembled WGS sequence"/>
</dbReference>
<gene>
    <name evidence="1" type="ORF">M8330_01930</name>
</gene>
<comment type="caution">
    <text evidence="1">The sequence shown here is derived from an EMBL/GenBank/DDBJ whole genome shotgun (WGS) entry which is preliminary data.</text>
</comment>
<dbReference type="EMBL" id="JAMOIL010000001">
    <property type="protein sequence ID" value="MCM0619051.1"/>
    <property type="molecule type" value="Genomic_DNA"/>
</dbReference>
<sequence>MSTPARALHDLLEPVHLVTYFSEEPTAQLERLGLRGYWDGYMAGRAAPLGTASAAVVHAAFYNFFPGEVARHVPRVWRVTTPEEALRARQDGAVLALRRILGPLADSPGLAEAADLATAAAAGAPVEGRVLSAALQALPAPQEPVARLWHAATVLREHRGDGHHAALVAHDVRGPEAHLLLWASLGHSPRTFGRVHHRPARDLDPLIARLQGAGLLDELERITDRGLALRASVEEATDAAARPAYDALGEAGVARLVETMAPITTRLLETGSR</sequence>
<keyword evidence="2" id="KW-1185">Reference proteome</keyword>
<dbReference type="Pfam" id="PF21863">
    <property type="entry name" value="HTH_67"/>
    <property type="match status" value="1"/>
</dbReference>
<dbReference type="RefSeq" id="WP_250825954.1">
    <property type="nucleotide sequence ID" value="NZ_JAMOIL010000001.1"/>
</dbReference>
<evidence type="ECO:0000313" key="1">
    <source>
        <dbReference type="EMBL" id="MCM0619051.1"/>
    </source>
</evidence>
<dbReference type="NCBIfam" id="NF047719">
    <property type="entry name" value="SCO6745_fam_HTH"/>
    <property type="match status" value="1"/>
</dbReference>
<dbReference type="InterPro" id="IPR054058">
    <property type="entry name" value="HTH_67"/>
</dbReference>
<proteinExistence type="predicted"/>
<protein>
    <submittedName>
        <fullName evidence="1">MarR family transcriptional regulator</fullName>
    </submittedName>
</protein>
<organism evidence="1 2">
    <name type="scientific">Nocardioides bruguierae</name>
    <dbReference type="NCBI Taxonomy" id="2945102"/>
    <lineage>
        <taxon>Bacteria</taxon>
        <taxon>Bacillati</taxon>
        <taxon>Actinomycetota</taxon>
        <taxon>Actinomycetes</taxon>
        <taxon>Propionibacteriales</taxon>
        <taxon>Nocardioidaceae</taxon>
        <taxon>Nocardioides</taxon>
    </lineage>
</organism>
<accession>A0A9X2D4K2</accession>
<reference evidence="1" key="1">
    <citation type="submission" date="2022-05" db="EMBL/GenBank/DDBJ databases">
        <authorList>
            <person name="Tuo L."/>
        </authorList>
    </citation>
    <scope>NUCLEOTIDE SEQUENCE</scope>
    <source>
        <strain evidence="1">BSK12Z-4</strain>
    </source>
</reference>
<evidence type="ECO:0000313" key="2">
    <source>
        <dbReference type="Proteomes" id="UP001139485"/>
    </source>
</evidence>